<dbReference type="RefSeq" id="XP_014503295.1">
    <property type="nucleotide sequence ID" value="XM_014647809.1"/>
</dbReference>
<accession>A0A1S3UB98</accession>
<evidence type="ECO:0000313" key="2">
    <source>
        <dbReference type="Proteomes" id="UP000087766"/>
    </source>
</evidence>
<dbReference type="OrthoDB" id="1740536at2759"/>
<feature type="region of interest" description="Disordered" evidence="1">
    <location>
        <begin position="186"/>
        <end position="209"/>
    </location>
</feature>
<dbReference type="KEGG" id="vra:106763643"/>
<evidence type="ECO:0000256" key="1">
    <source>
        <dbReference type="SAM" id="MobiDB-lite"/>
    </source>
</evidence>
<reference evidence="3" key="2">
    <citation type="submission" date="2025-08" db="UniProtKB">
        <authorList>
            <consortium name="RefSeq"/>
        </authorList>
    </citation>
    <scope>IDENTIFICATION</scope>
    <source>
        <tissue evidence="3">Leaf</tissue>
    </source>
</reference>
<feature type="compositionally biased region" description="Basic and acidic residues" evidence="1">
    <location>
        <begin position="30"/>
        <end position="43"/>
    </location>
</feature>
<organism evidence="2 3">
    <name type="scientific">Vigna radiata var. radiata</name>
    <name type="common">Mung bean</name>
    <name type="synonym">Phaseolus aureus</name>
    <dbReference type="NCBI Taxonomy" id="3916"/>
    <lineage>
        <taxon>Eukaryota</taxon>
        <taxon>Viridiplantae</taxon>
        <taxon>Streptophyta</taxon>
        <taxon>Embryophyta</taxon>
        <taxon>Tracheophyta</taxon>
        <taxon>Spermatophyta</taxon>
        <taxon>Magnoliopsida</taxon>
        <taxon>eudicotyledons</taxon>
        <taxon>Gunneridae</taxon>
        <taxon>Pentapetalae</taxon>
        <taxon>rosids</taxon>
        <taxon>fabids</taxon>
        <taxon>Fabales</taxon>
        <taxon>Fabaceae</taxon>
        <taxon>Papilionoideae</taxon>
        <taxon>50 kb inversion clade</taxon>
        <taxon>NPAAA clade</taxon>
        <taxon>indigoferoid/millettioid clade</taxon>
        <taxon>Phaseoleae</taxon>
        <taxon>Vigna</taxon>
    </lineage>
</organism>
<feature type="region of interest" description="Disordered" evidence="1">
    <location>
        <begin position="13"/>
        <end position="57"/>
    </location>
</feature>
<evidence type="ECO:0000313" key="3">
    <source>
        <dbReference type="RefSeq" id="XP_014503295.1"/>
    </source>
</evidence>
<protein>
    <submittedName>
        <fullName evidence="3">Uncharacterized protein LOC106763643</fullName>
    </submittedName>
</protein>
<gene>
    <name evidence="3" type="primary">LOC106763643</name>
</gene>
<dbReference type="GeneID" id="106763643"/>
<reference evidence="2" key="1">
    <citation type="journal article" date="2014" name="Nat. Commun.">
        <title>Genome sequence of mungbean and insights into evolution within Vigna species.</title>
        <authorList>
            <person name="Kang Y.J."/>
            <person name="Kim S.K."/>
            <person name="Kim M.Y."/>
            <person name="Lestari P."/>
            <person name="Kim K.H."/>
            <person name="Ha B.K."/>
            <person name="Jun T.H."/>
            <person name="Hwang W.J."/>
            <person name="Lee T."/>
            <person name="Lee J."/>
            <person name="Shim S."/>
            <person name="Yoon M.Y."/>
            <person name="Jang Y.E."/>
            <person name="Han K.S."/>
            <person name="Taeprayoon P."/>
            <person name="Yoon N."/>
            <person name="Somta P."/>
            <person name="Tanya P."/>
            <person name="Kim K.S."/>
            <person name="Gwag J.G."/>
            <person name="Moon J.K."/>
            <person name="Lee Y.H."/>
            <person name="Park B.S."/>
            <person name="Bombarely A."/>
            <person name="Doyle J.J."/>
            <person name="Jackson S.A."/>
            <person name="Schafleitner R."/>
            <person name="Srinives P."/>
            <person name="Varshney R.K."/>
            <person name="Lee S.H."/>
        </authorList>
    </citation>
    <scope>NUCLEOTIDE SEQUENCE [LARGE SCALE GENOMIC DNA]</scope>
    <source>
        <strain evidence="2">cv. VC1973A</strain>
    </source>
</reference>
<name>A0A1S3UB98_VIGRR</name>
<dbReference type="Proteomes" id="UP000087766">
    <property type="component" value="Chromosome 6"/>
</dbReference>
<sequence>MEKLQEKMTKFIKLEDQRHFRKKTDVPTIESKREDKRSREGGRNRRPPRRDLPAPLGPRYDRYTNLIVPRERVFEKALQTNMIFIRKRYTPRGADETKTCRFHDNRGHTTKSCQVLKDEIEQLIRVGHLQEFVKGEMSQRECSPKRREEVQNAHVERLNVLANAPEADLESEIRPKGAKLIQSQAVLPEGEPHPRPARGTCKTYEASIQ</sequence>
<proteinExistence type="predicted"/>
<dbReference type="AlphaFoldDB" id="A0A1S3UB98"/>
<keyword evidence="2" id="KW-1185">Reference proteome</keyword>